<sequence>MRFHVPPLLAAVAAALVLGCAAAVPAAAAGEESELLVMRDERITESSGLVASVQHPGVYWTHNDSGDEPRVFAVGADGKTKAVVTLQGVSPRDWEAVSLGKDEAGKPALFVADVGDNFKGKWPEVWIYRFAEPAELKDATVKPVKYRVTYDDGPRDAEAMLVDPRTNKIYLASKENDAGLYEQPAALSPTGLNVFRRIAKAPGTVTDGAFSPDGTRFVLRGYFTARMFSAPGVEVGDVPVPIQRQGESVAFSTDGRALLFGSEGPDSPVRRVVLDGANRPDSVAAADNQQAGGPQAAQPGAAPADGGGDPDGLAGQDDSNEAYGPGFLAVLGLVVLVYVVLKFRGRGSGSSAGS</sequence>
<name>A0AA41Q1Y8_9ACTN</name>
<feature type="chain" id="PRO_5041276109" description="WD40 repeat domain-containing protein" evidence="3">
    <location>
        <begin position="29"/>
        <end position="354"/>
    </location>
</feature>
<proteinExistence type="predicted"/>
<keyword evidence="2" id="KW-0472">Membrane</keyword>
<evidence type="ECO:0000256" key="3">
    <source>
        <dbReference type="SAM" id="SignalP"/>
    </source>
</evidence>
<evidence type="ECO:0000313" key="5">
    <source>
        <dbReference type="Proteomes" id="UP001165378"/>
    </source>
</evidence>
<feature type="transmembrane region" description="Helical" evidence="2">
    <location>
        <begin position="322"/>
        <end position="341"/>
    </location>
</feature>
<evidence type="ECO:0008006" key="6">
    <source>
        <dbReference type="Google" id="ProtNLM"/>
    </source>
</evidence>
<dbReference type="PROSITE" id="PS51257">
    <property type="entry name" value="PROKAR_LIPOPROTEIN"/>
    <property type="match status" value="1"/>
</dbReference>
<dbReference type="RefSeq" id="WP_235053749.1">
    <property type="nucleotide sequence ID" value="NZ_JAKFHA010000011.1"/>
</dbReference>
<evidence type="ECO:0000256" key="2">
    <source>
        <dbReference type="SAM" id="Phobius"/>
    </source>
</evidence>
<accession>A0AA41Q1Y8</accession>
<dbReference type="EMBL" id="JAKFHA010000011">
    <property type="protein sequence ID" value="MCF2529445.1"/>
    <property type="molecule type" value="Genomic_DNA"/>
</dbReference>
<evidence type="ECO:0000313" key="4">
    <source>
        <dbReference type="EMBL" id="MCF2529445.1"/>
    </source>
</evidence>
<dbReference type="SUPFAM" id="SSF75011">
    <property type="entry name" value="3-carboxy-cis,cis-mucoante lactonizing enzyme"/>
    <property type="match status" value="1"/>
</dbReference>
<keyword evidence="2" id="KW-0812">Transmembrane</keyword>
<feature type="region of interest" description="Disordered" evidence="1">
    <location>
        <begin position="281"/>
        <end position="319"/>
    </location>
</feature>
<protein>
    <recommendedName>
        <fullName evidence="6">WD40 repeat domain-containing protein</fullName>
    </recommendedName>
</protein>
<dbReference type="AlphaFoldDB" id="A0AA41Q1Y8"/>
<reference evidence="4" key="1">
    <citation type="submission" date="2022-01" db="EMBL/GenBank/DDBJ databases">
        <title>Genome-Based Taxonomic Classification of the Phylum Actinobacteria.</title>
        <authorList>
            <person name="Gao Y."/>
        </authorList>
    </citation>
    <scope>NUCLEOTIDE SEQUENCE</scope>
    <source>
        <strain evidence="4">KLBMP 8922</strain>
    </source>
</reference>
<keyword evidence="2" id="KW-1133">Transmembrane helix</keyword>
<evidence type="ECO:0000256" key="1">
    <source>
        <dbReference type="SAM" id="MobiDB-lite"/>
    </source>
</evidence>
<organism evidence="4 5">
    <name type="scientific">Yinghuangia soli</name>
    <dbReference type="NCBI Taxonomy" id="2908204"/>
    <lineage>
        <taxon>Bacteria</taxon>
        <taxon>Bacillati</taxon>
        <taxon>Actinomycetota</taxon>
        <taxon>Actinomycetes</taxon>
        <taxon>Kitasatosporales</taxon>
        <taxon>Streptomycetaceae</taxon>
        <taxon>Yinghuangia</taxon>
    </lineage>
</organism>
<comment type="caution">
    <text evidence="4">The sequence shown here is derived from an EMBL/GenBank/DDBJ whole genome shotgun (WGS) entry which is preliminary data.</text>
</comment>
<keyword evidence="5" id="KW-1185">Reference proteome</keyword>
<feature type="compositionally biased region" description="Low complexity" evidence="1">
    <location>
        <begin position="284"/>
        <end position="304"/>
    </location>
</feature>
<gene>
    <name evidence="4" type="ORF">LZ495_19800</name>
</gene>
<dbReference type="Proteomes" id="UP001165378">
    <property type="component" value="Unassembled WGS sequence"/>
</dbReference>
<feature type="signal peptide" evidence="3">
    <location>
        <begin position="1"/>
        <end position="28"/>
    </location>
</feature>
<keyword evidence="3" id="KW-0732">Signal</keyword>